<dbReference type="Proteomes" id="UP000095286">
    <property type="component" value="Unplaced"/>
</dbReference>
<protein>
    <submittedName>
        <fullName evidence="2">CortBP2 domain-containing protein</fullName>
    </submittedName>
</protein>
<proteinExistence type="predicted"/>
<name>A0AC35TVT9_9BILA</name>
<evidence type="ECO:0000313" key="2">
    <source>
        <dbReference type="WBParaSite" id="RSKR_0000476400.1"/>
    </source>
</evidence>
<sequence length="298" mass="33549">MNNNIVNGIDDSGPICKKMKTGDLDIFSQENRSLKRTLSQSSTFLDERIGRQTEYDQMERELKSVKEQLVLLGDELRVMGNENESKKRQNEKLVIELEQKEKEIDELKSYYICMIDSEQATNEQLVDQNDILYEIIEILDAGRKETSNANQTVDNKIAILRKQSLDNQVVTPVIPKVNDPKIPVVVSKVINQIVTPVGPKANDPKTPVVVSKVVNQVVTPAIQKITLQNIPSVVSQVGVNVSQMQPIFTDKSTDSHLESSQSRIALRLRSSDNPKPKALSKLKTPKHNTPEDLPEKRD</sequence>
<dbReference type="WBParaSite" id="RSKR_0000476400.1">
    <property type="protein sequence ID" value="RSKR_0000476400.1"/>
    <property type="gene ID" value="RSKR_0000476400"/>
</dbReference>
<reference evidence="2" key="1">
    <citation type="submission" date="2016-11" db="UniProtKB">
        <authorList>
            <consortium name="WormBaseParasite"/>
        </authorList>
    </citation>
    <scope>IDENTIFICATION</scope>
    <source>
        <strain evidence="2">KR3021</strain>
    </source>
</reference>
<evidence type="ECO:0000313" key="1">
    <source>
        <dbReference type="Proteomes" id="UP000095286"/>
    </source>
</evidence>
<accession>A0AC35TVT9</accession>
<organism evidence="1 2">
    <name type="scientific">Rhabditophanes sp. KR3021</name>
    <dbReference type="NCBI Taxonomy" id="114890"/>
    <lineage>
        <taxon>Eukaryota</taxon>
        <taxon>Metazoa</taxon>
        <taxon>Ecdysozoa</taxon>
        <taxon>Nematoda</taxon>
        <taxon>Chromadorea</taxon>
        <taxon>Rhabditida</taxon>
        <taxon>Tylenchina</taxon>
        <taxon>Panagrolaimomorpha</taxon>
        <taxon>Strongyloidoidea</taxon>
        <taxon>Alloionematidae</taxon>
        <taxon>Rhabditophanes</taxon>
    </lineage>
</organism>